<comment type="caution">
    <text evidence="1">The sequence shown here is derived from an EMBL/GenBank/DDBJ whole genome shotgun (WGS) entry which is preliminary data.</text>
</comment>
<name>A0ACB9K3A0_9ASTR</name>
<sequence>MSQYSVILDTNGYPRAFGWQGEVLLGRLGPWNGLGFSGFPIEKENQIYSTGLVINDKEIYHEYELKSSVVQRVVLTLDGKTRFLHWIERIQDWIVYAEVAADTCDRFSICGSYGICSINKHPPCTCMQGFEPRNPEEWDASDWVSGCVRKTPLTCGSGDGFLKLTGVRVPDMRRSSGYISPEYAVHGRFSIKSDVFSFDVMMLEIISGKKNREFSNGDHRDNLLGHVS</sequence>
<evidence type="ECO:0000313" key="1">
    <source>
        <dbReference type="EMBL" id="KAI3826718.1"/>
    </source>
</evidence>
<reference evidence="1 2" key="2">
    <citation type="journal article" date="2022" name="Mol. Ecol. Resour.">
        <title>The genomes of chicory, endive, great burdock and yacon provide insights into Asteraceae paleo-polyploidization history and plant inulin production.</title>
        <authorList>
            <person name="Fan W."/>
            <person name="Wang S."/>
            <person name="Wang H."/>
            <person name="Wang A."/>
            <person name="Jiang F."/>
            <person name="Liu H."/>
            <person name="Zhao H."/>
            <person name="Xu D."/>
            <person name="Zhang Y."/>
        </authorList>
    </citation>
    <scope>NUCLEOTIDE SEQUENCE [LARGE SCALE GENOMIC DNA]</scope>
    <source>
        <strain evidence="2">cv. Yunnan</strain>
        <tissue evidence="1">Leaves</tissue>
    </source>
</reference>
<gene>
    <name evidence="1" type="ORF">L1987_00770</name>
</gene>
<keyword evidence="2" id="KW-1185">Reference proteome</keyword>
<accession>A0ACB9K3A0</accession>
<proteinExistence type="predicted"/>
<reference evidence="2" key="1">
    <citation type="journal article" date="2022" name="Mol. Ecol. Resour.">
        <title>The genomes of chicory, endive, great burdock and yacon provide insights into Asteraceae palaeo-polyploidization history and plant inulin production.</title>
        <authorList>
            <person name="Fan W."/>
            <person name="Wang S."/>
            <person name="Wang H."/>
            <person name="Wang A."/>
            <person name="Jiang F."/>
            <person name="Liu H."/>
            <person name="Zhao H."/>
            <person name="Xu D."/>
            <person name="Zhang Y."/>
        </authorList>
    </citation>
    <scope>NUCLEOTIDE SEQUENCE [LARGE SCALE GENOMIC DNA]</scope>
    <source>
        <strain evidence="2">cv. Yunnan</strain>
    </source>
</reference>
<dbReference type="Proteomes" id="UP001056120">
    <property type="component" value="Linkage Group LG01"/>
</dbReference>
<protein>
    <submittedName>
        <fullName evidence="1">Uncharacterized protein</fullName>
    </submittedName>
</protein>
<organism evidence="1 2">
    <name type="scientific">Smallanthus sonchifolius</name>
    <dbReference type="NCBI Taxonomy" id="185202"/>
    <lineage>
        <taxon>Eukaryota</taxon>
        <taxon>Viridiplantae</taxon>
        <taxon>Streptophyta</taxon>
        <taxon>Embryophyta</taxon>
        <taxon>Tracheophyta</taxon>
        <taxon>Spermatophyta</taxon>
        <taxon>Magnoliopsida</taxon>
        <taxon>eudicotyledons</taxon>
        <taxon>Gunneridae</taxon>
        <taxon>Pentapetalae</taxon>
        <taxon>asterids</taxon>
        <taxon>campanulids</taxon>
        <taxon>Asterales</taxon>
        <taxon>Asteraceae</taxon>
        <taxon>Asteroideae</taxon>
        <taxon>Heliantheae alliance</taxon>
        <taxon>Millerieae</taxon>
        <taxon>Smallanthus</taxon>
    </lineage>
</organism>
<dbReference type="EMBL" id="CM042018">
    <property type="protein sequence ID" value="KAI3826718.1"/>
    <property type="molecule type" value="Genomic_DNA"/>
</dbReference>
<evidence type="ECO:0000313" key="2">
    <source>
        <dbReference type="Proteomes" id="UP001056120"/>
    </source>
</evidence>